<organism evidence="1 2">
    <name type="scientific">Micromonospora rubida</name>
    <dbReference type="NCBI Taxonomy" id="2697657"/>
    <lineage>
        <taxon>Bacteria</taxon>
        <taxon>Bacillati</taxon>
        <taxon>Actinomycetota</taxon>
        <taxon>Actinomycetes</taxon>
        <taxon>Micromonosporales</taxon>
        <taxon>Micromonosporaceae</taxon>
        <taxon>Micromonospora</taxon>
    </lineage>
</organism>
<sequence length="177" mass="19108">MTPAEFAAEADASMLRRLVPSLDEPAAHAVAGLLGDDRVRTTLHDTWHTPPKGEPMLAETLATQLAHRPDLAQMILASPALAGSLTARPRTLHDLASHQQAIDVLGEVLDDIAQRGAAAVAGEAPATVRPTPLNDSQRRLSASFTHAGERAIQPGFDLECRDDPAYRANYRAEMFRF</sequence>
<name>A0ABW7SJ76_9ACTN</name>
<gene>
    <name evidence="1" type="ORF">ACH4OY_09745</name>
</gene>
<evidence type="ECO:0008006" key="3">
    <source>
        <dbReference type="Google" id="ProtNLM"/>
    </source>
</evidence>
<dbReference type="EMBL" id="JBIRPU010000004">
    <property type="protein sequence ID" value="MFI0792969.1"/>
    <property type="molecule type" value="Genomic_DNA"/>
</dbReference>
<comment type="caution">
    <text evidence="1">The sequence shown here is derived from an EMBL/GenBank/DDBJ whole genome shotgun (WGS) entry which is preliminary data.</text>
</comment>
<evidence type="ECO:0000313" key="1">
    <source>
        <dbReference type="EMBL" id="MFI0792969.1"/>
    </source>
</evidence>
<dbReference type="RefSeq" id="WP_396678061.1">
    <property type="nucleotide sequence ID" value="NZ_JBIRPU010000004.1"/>
</dbReference>
<proteinExistence type="predicted"/>
<accession>A0ABW7SJ76</accession>
<evidence type="ECO:0000313" key="2">
    <source>
        <dbReference type="Proteomes" id="UP001611075"/>
    </source>
</evidence>
<reference evidence="1 2" key="1">
    <citation type="submission" date="2024-10" db="EMBL/GenBank/DDBJ databases">
        <title>The Natural Products Discovery Center: Release of the First 8490 Sequenced Strains for Exploring Actinobacteria Biosynthetic Diversity.</title>
        <authorList>
            <person name="Kalkreuter E."/>
            <person name="Kautsar S.A."/>
            <person name="Yang D."/>
            <person name="Bader C.D."/>
            <person name="Teijaro C.N."/>
            <person name="Fluegel L."/>
            <person name="Davis C.M."/>
            <person name="Simpson J.R."/>
            <person name="Lauterbach L."/>
            <person name="Steele A.D."/>
            <person name="Gui C."/>
            <person name="Meng S."/>
            <person name="Li G."/>
            <person name="Viehrig K."/>
            <person name="Ye F."/>
            <person name="Su P."/>
            <person name="Kiefer A.F."/>
            <person name="Nichols A."/>
            <person name="Cepeda A.J."/>
            <person name="Yan W."/>
            <person name="Fan B."/>
            <person name="Jiang Y."/>
            <person name="Adhikari A."/>
            <person name="Zheng C.-J."/>
            <person name="Schuster L."/>
            <person name="Cowan T.M."/>
            <person name="Smanski M.J."/>
            <person name="Chevrette M.G."/>
            <person name="De Carvalho L.P.S."/>
            <person name="Shen B."/>
        </authorList>
    </citation>
    <scope>NUCLEOTIDE SEQUENCE [LARGE SCALE GENOMIC DNA]</scope>
    <source>
        <strain evidence="1 2">NPDC021253</strain>
    </source>
</reference>
<protein>
    <recommendedName>
        <fullName evidence="3">DUF222 domain-containing protein</fullName>
    </recommendedName>
</protein>
<keyword evidence="2" id="KW-1185">Reference proteome</keyword>
<dbReference type="Proteomes" id="UP001611075">
    <property type="component" value="Unassembled WGS sequence"/>
</dbReference>